<comment type="caution">
    <text evidence="1">The sequence shown here is derived from an EMBL/GenBank/DDBJ whole genome shotgun (WGS) entry which is preliminary data.</text>
</comment>
<protein>
    <recommendedName>
        <fullName evidence="3">N-acetyltransferase domain-containing protein</fullName>
    </recommendedName>
</protein>
<dbReference type="EMBL" id="CAJMWS010000465">
    <property type="protein sequence ID" value="CAE6445935.1"/>
    <property type="molecule type" value="Genomic_DNA"/>
</dbReference>
<evidence type="ECO:0000313" key="1">
    <source>
        <dbReference type="EMBL" id="CAE6445935.1"/>
    </source>
</evidence>
<gene>
    <name evidence="1" type="ORF">RDB_LOCUS138177</name>
</gene>
<reference evidence="1" key="1">
    <citation type="submission" date="2021-01" db="EMBL/GenBank/DDBJ databases">
        <authorList>
            <person name="Kaushik A."/>
        </authorList>
    </citation>
    <scope>NUCLEOTIDE SEQUENCE</scope>
    <source>
        <strain evidence="1">AG1-1C</strain>
    </source>
</reference>
<name>A0A8H3GES2_9AGAM</name>
<dbReference type="InterPro" id="IPR016181">
    <property type="entry name" value="Acyl_CoA_acyltransferase"/>
</dbReference>
<evidence type="ECO:0008006" key="3">
    <source>
        <dbReference type="Google" id="ProtNLM"/>
    </source>
</evidence>
<dbReference type="Gene3D" id="3.40.630.30">
    <property type="match status" value="1"/>
</dbReference>
<dbReference type="SUPFAM" id="SSF55729">
    <property type="entry name" value="Acyl-CoA N-acyltransferases (Nat)"/>
    <property type="match status" value="1"/>
</dbReference>
<dbReference type="AlphaFoldDB" id="A0A8H3GES2"/>
<sequence>MQDSLAFPLLLSSSINTFRIEQVSWANLAGQKLRDEQVAEISARFGTAPADNIALFLLANPENTGEPVACGALRHLDDGFMEASSIHLHAKIISNIQQIKRMYATPKSRGTGAAFCVLLALEKYARWVGVKGLKLQTSTLQADAIR</sequence>
<organism evidence="1 2">
    <name type="scientific">Rhizoctonia solani</name>
    <dbReference type="NCBI Taxonomy" id="456999"/>
    <lineage>
        <taxon>Eukaryota</taxon>
        <taxon>Fungi</taxon>
        <taxon>Dikarya</taxon>
        <taxon>Basidiomycota</taxon>
        <taxon>Agaricomycotina</taxon>
        <taxon>Agaricomycetes</taxon>
        <taxon>Cantharellales</taxon>
        <taxon>Ceratobasidiaceae</taxon>
        <taxon>Rhizoctonia</taxon>
    </lineage>
</organism>
<accession>A0A8H3GES2</accession>
<proteinExistence type="predicted"/>
<dbReference type="Proteomes" id="UP000663846">
    <property type="component" value="Unassembled WGS sequence"/>
</dbReference>
<evidence type="ECO:0000313" key="2">
    <source>
        <dbReference type="Proteomes" id="UP000663846"/>
    </source>
</evidence>